<keyword evidence="2" id="KW-1185">Reference proteome</keyword>
<dbReference type="Pfam" id="PF18555">
    <property type="entry name" value="MobL"/>
    <property type="match status" value="1"/>
</dbReference>
<dbReference type="NCBIfam" id="NF041498">
    <property type="entry name" value="MobP2"/>
    <property type="match status" value="1"/>
</dbReference>
<dbReference type="Proteomes" id="UP000219412">
    <property type="component" value="Unassembled WGS sequence"/>
</dbReference>
<dbReference type="OrthoDB" id="3889159at2"/>
<evidence type="ECO:0000313" key="1">
    <source>
        <dbReference type="EMBL" id="SOC45126.1"/>
    </source>
</evidence>
<proteinExistence type="predicted"/>
<name>A0A285UWM6_9STAP</name>
<gene>
    <name evidence="1" type="ORF">SAMN05878391_2621</name>
</gene>
<sequence length="411" mass="49249">MKPAIVLKAQFIKPNTASRKNYSSYINYIYRKEALNESESTPDYFANYIDYMNDRKKGAFGFDDKKDKLEQNEILSKANAFDNARNDNRVLWQDVYSFDNTFLEEYGLYNSRTNELDSKALIQSARDSMNSFKRSAKINNLVWTGAIHRNTDNIHIHVASVNMDEKVERESDGVQRGARTDKTLSDMKSKFINQLIDRNHRLDIMTKQRDQLVKNDFLQKPTEIQKEKLEKIKKQLPENSNKWSYNRKGMKHLQPLIDEYTHDYIKRNHSKQYEEYNQMLDQETALNKRLYGTGTKEYKKYENTKTNKLNELDERMGNALLKNLKEEERLKSRLRENEFFRNKAEFEPAQQKSPIRYRRVKYNPVLNRRTQFMIERGFNSRYKDQQLEMDNRRLEQSVEQEKSRQQYGYEL</sequence>
<dbReference type="InterPro" id="IPR041073">
    <property type="entry name" value="MobL"/>
</dbReference>
<dbReference type="EMBL" id="OBQF01000008">
    <property type="protein sequence ID" value="SOC45126.1"/>
    <property type="molecule type" value="Genomic_DNA"/>
</dbReference>
<dbReference type="AlphaFoldDB" id="A0A285UWM6"/>
<organism evidence="1 2">
    <name type="scientific">Salinicoccus kekensis</name>
    <dbReference type="NCBI Taxonomy" id="714307"/>
    <lineage>
        <taxon>Bacteria</taxon>
        <taxon>Bacillati</taxon>
        <taxon>Bacillota</taxon>
        <taxon>Bacilli</taxon>
        <taxon>Bacillales</taxon>
        <taxon>Staphylococcaceae</taxon>
        <taxon>Salinicoccus</taxon>
    </lineage>
</organism>
<dbReference type="InterPro" id="IPR048101">
    <property type="entry name" value="MobP2"/>
</dbReference>
<evidence type="ECO:0000313" key="2">
    <source>
        <dbReference type="Proteomes" id="UP000219412"/>
    </source>
</evidence>
<protein>
    <submittedName>
        <fullName evidence="1">Uncharacterized protein</fullName>
    </submittedName>
</protein>
<dbReference type="RefSeq" id="WP_097042888.1">
    <property type="nucleotide sequence ID" value="NZ_OBQF01000008.1"/>
</dbReference>
<reference evidence="2" key="1">
    <citation type="submission" date="2017-08" db="EMBL/GenBank/DDBJ databases">
        <authorList>
            <person name="Varghese N."/>
            <person name="Submissions S."/>
        </authorList>
    </citation>
    <scope>NUCLEOTIDE SEQUENCE [LARGE SCALE GENOMIC DNA]</scope>
    <source>
        <strain evidence="2">DSM 23173</strain>
    </source>
</reference>
<accession>A0A285UWM6</accession>